<dbReference type="Proteomes" id="UP001497623">
    <property type="component" value="Unassembled WGS sequence"/>
</dbReference>
<name>A0AAV2PVG6_MEGNR</name>
<gene>
    <name evidence="7" type="ORF">MNOR_LOCUS5199</name>
</gene>
<protein>
    <recommendedName>
        <fullName evidence="6">FYVE-type domain-containing protein</fullName>
    </recommendedName>
</protein>
<dbReference type="InterPro" id="IPR013083">
    <property type="entry name" value="Znf_RING/FYVE/PHD"/>
</dbReference>
<dbReference type="GO" id="GO:0008270">
    <property type="term" value="F:zinc ion binding"/>
    <property type="evidence" value="ECO:0007669"/>
    <property type="project" value="UniProtKB-KW"/>
</dbReference>
<dbReference type="InterPro" id="IPR011011">
    <property type="entry name" value="Znf_FYVE_PHD"/>
</dbReference>
<dbReference type="GO" id="GO:0005765">
    <property type="term" value="C:lysosomal membrane"/>
    <property type="evidence" value="ECO:0007669"/>
    <property type="project" value="TreeGrafter"/>
</dbReference>
<evidence type="ECO:0000256" key="4">
    <source>
        <dbReference type="PROSITE-ProRule" id="PRU00091"/>
    </source>
</evidence>
<evidence type="ECO:0000256" key="5">
    <source>
        <dbReference type="SAM" id="MobiDB-lite"/>
    </source>
</evidence>
<feature type="domain" description="FYVE-type" evidence="6">
    <location>
        <begin position="244"/>
        <end position="304"/>
    </location>
</feature>
<feature type="region of interest" description="Disordered" evidence="5">
    <location>
        <begin position="323"/>
        <end position="346"/>
    </location>
</feature>
<dbReference type="InterPro" id="IPR017455">
    <property type="entry name" value="Znf_FYVE-rel"/>
</dbReference>
<dbReference type="GO" id="GO:0032266">
    <property type="term" value="F:phosphatidylinositol-3-phosphate binding"/>
    <property type="evidence" value="ECO:0007669"/>
    <property type="project" value="InterPro"/>
</dbReference>
<keyword evidence="1" id="KW-0479">Metal-binding</keyword>
<dbReference type="SMART" id="SM00064">
    <property type="entry name" value="FYVE"/>
    <property type="match status" value="1"/>
</dbReference>
<dbReference type="InterPro" id="IPR000306">
    <property type="entry name" value="Znf_FYVE"/>
</dbReference>
<organism evidence="7 8">
    <name type="scientific">Meganyctiphanes norvegica</name>
    <name type="common">Northern krill</name>
    <name type="synonym">Thysanopoda norvegica</name>
    <dbReference type="NCBI Taxonomy" id="48144"/>
    <lineage>
        <taxon>Eukaryota</taxon>
        <taxon>Metazoa</taxon>
        <taxon>Ecdysozoa</taxon>
        <taxon>Arthropoda</taxon>
        <taxon>Crustacea</taxon>
        <taxon>Multicrustacea</taxon>
        <taxon>Malacostraca</taxon>
        <taxon>Eumalacostraca</taxon>
        <taxon>Eucarida</taxon>
        <taxon>Euphausiacea</taxon>
        <taxon>Euphausiidae</taxon>
        <taxon>Meganyctiphanes</taxon>
    </lineage>
</organism>
<sequence>MGRASYCQFSFEKTCRPELFNGHLDNPAPDYSAATCALQAVDPQDLLSVAHSLLKRIIAPPTRRFIIDFLLATDALVEECQEAQPEKNSMVDSQISVAETNTITINFRKLRQEVMGLILVEDVSQAGRERFSLCHLATAPHLIIEQWFMNVKLEALEKAIKVLAPHLDEIGPRTIDLHHKASQLKEENILSWNILNKLVETYAAKAVETTGVQLTLKPQPLVERSSKTFVMPPQPPDREQWTPDADVTVCPVCKIQTFSLFSRRHHCRRCGRVVCNGCSQARIIVQGYGNFPVRVCLECCQQTKDLNLQDYIQVRPLGDGMYDAVSEQGSGGSRTPSSARGSSSLTSETEGGWYLTTDQHHNSLVRQEFCYDYAPSISLSLAILSLHQDAKRAAICIFKLSHNLFTLIVSTVKHPIPEVDHIFVLSMIQTLLASSKVRFGNIGCSVGISLCEYYTQWVELLRLLLEANCGRLVSSVALENMMKLGDLQRRYLEEEEEHLQPHIEKCLQQELRHMRLLRDTLVKEQLWELALNVSTKAGLETQGVWGAWAMASLKGGDFAGARERFSRILERPRDRNQPCRSSLLPEILKYLESTPFHVEQRVMEQAERTRATLMLNDQTRQPPCQALVVMHALHDLNNIANGSLTTNIKDGNKSGLSSQQQQQRSRRRNSRQQTLFHNECKYYLRLYGNHSLTLQYFMRQQQLQECVEYLHQEEIDVEVFVKEILVIVLRNGQLEHLLRALSAADPQQKQWGKYLLGGCRWLERNGWWNCLLTLQEALNDRLRAAMTLLLMYCHNIDSFSGLCQRSHLLTTAKAHLQAYLDTQMQLNPASNVTLRLHMSPWQVNQHINTLSLQSDSVKFLASCEAQGGGILACIVQHLRRMKILQSVFMAKILDKDDDK</sequence>
<proteinExistence type="predicted"/>
<dbReference type="PROSITE" id="PS50178">
    <property type="entry name" value="ZF_FYVE"/>
    <property type="match status" value="1"/>
</dbReference>
<evidence type="ECO:0000256" key="3">
    <source>
        <dbReference type="ARBA" id="ARBA00022833"/>
    </source>
</evidence>
<dbReference type="Gene3D" id="3.30.40.10">
    <property type="entry name" value="Zinc/RING finger domain, C3HC4 (zinc finger)"/>
    <property type="match status" value="1"/>
</dbReference>
<dbReference type="PANTHER" id="PTHR46591">
    <property type="entry name" value="ZINC FINGER FYVE DOMAIN-CONTAINING PROTEIN 26"/>
    <property type="match status" value="1"/>
</dbReference>
<evidence type="ECO:0000256" key="1">
    <source>
        <dbReference type="ARBA" id="ARBA00022723"/>
    </source>
</evidence>
<evidence type="ECO:0000259" key="6">
    <source>
        <dbReference type="PROSITE" id="PS50178"/>
    </source>
</evidence>
<evidence type="ECO:0000313" key="7">
    <source>
        <dbReference type="EMBL" id="CAL4065952.1"/>
    </source>
</evidence>
<evidence type="ECO:0000256" key="2">
    <source>
        <dbReference type="ARBA" id="ARBA00022771"/>
    </source>
</evidence>
<feature type="region of interest" description="Disordered" evidence="5">
    <location>
        <begin position="647"/>
        <end position="672"/>
    </location>
</feature>
<reference evidence="7 8" key="1">
    <citation type="submission" date="2024-05" db="EMBL/GenBank/DDBJ databases">
        <authorList>
            <person name="Wallberg A."/>
        </authorList>
    </citation>
    <scope>NUCLEOTIDE SEQUENCE [LARGE SCALE GENOMIC DNA]</scope>
</reference>
<dbReference type="GO" id="GO:0005813">
    <property type="term" value="C:centrosome"/>
    <property type="evidence" value="ECO:0007669"/>
    <property type="project" value="TreeGrafter"/>
</dbReference>
<dbReference type="EMBL" id="CAXKWB010001975">
    <property type="protein sequence ID" value="CAL4065952.1"/>
    <property type="molecule type" value="Genomic_DNA"/>
</dbReference>
<dbReference type="PANTHER" id="PTHR46591:SF1">
    <property type="entry name" value="ZINC FINGER FYVE DOMAIN-CONTAINING PROTEIN 26"/>
    <property type="match status" value="1"/>
</dbReference>
<dbReference type="Pfam" id="PF01363">
    <property type="entry name" value="FYVE"/>
    <property type="match status" value="1"/>
</dbReference>
<evidence type="ECO:0000313" key="8">
    <source>
        <dbReference type="Proteomes" id="UP001497623"/>
    </source>
</evidence>
<dbReference type="AlphaFoldDB" id="A0AAV2PVG6"/>
<dbReference type="GO" id="GO:0032465">
    <property type="term" value="P:regulation of cytokinesis"/>
    <property type="evidence" value="ECO:0007669"/>
    <property type="project" value="TreeGrafter"/>
</dbReference>
<accession>A0AAV2PVG6</accession>
<dbReference type="InterPro" id="IPR028730">
    <property type="entry name" value="ZFYVE26"/>
</dbReference>
<dbReference type="GO" id="GO:0000724">
    <property type="term" value="P:double-strand break repair via homologous recombination"/>
    <property type="evidence" value="ECO:0007669"/>
    <property type="project" value="InterPro"/>
</dbReference>
<feature type="non-terminal residue" evidence="7">
    <location>
        <position position="899"/>
    </location>
</feature>
<dbReference type="GO" id="GO:0030496">
    <property type="term" value="C:midbody"/>
    <property type="evidence" value="ECO:0007669"/>
    <property type="project" value="TreeGrafter"/>
</dbReference>
<dbReference type="SUPFAM" id="SSF57903">
    <property type="entry name" value="FYVE/PHD zinc finger"/>
    <property type="match status" value="1"/>
</dbReference>
<keyword evidence="8" id="KW-1185">Reference proteome</keyword>
<feature type="compositionally biased region" description="Low complexity" evidence="5">
    <location>
        <begin position="333"/>
        <end position="346"/>
    </location>
</feature>
<comment type="caution">
    <text evidence="7">The sequence shown here is derived from an EMBL/GenBank/DDBJ whole genome shotgun (WGS) entry which is preliminary data.</text>
</comment>
<keyword evidence="2 4" id="KW-0863">Zinc-finger</keyword>
<dbReference type="GO" id="GO:0000281">
    <property type="term" value="P:mitotic cytokinesis"/>
    <property type="evidence" value="ECO:0007669"/>
    <property type="project" value="InterPro"/>
</dbReference>
<keyword evidence="3" id="KW-0862">Zinc</keyword>